<dbReference type="Pfam" id="PF00809">
    <property type="entry name" value="Pterin_bind"/>
    <property type="match status" value="1"/>
</dbReference>
<dbReference type="CDD" id="cd00740">
    <property type="entry name" value="MeTr"/>
    <property type="match status" value="1"/>
</dbReference>
<dbReference type="SUPFAM" id="SSF52242">
    <property type="entry name" value="Cobalamin (vitamin B12)-binding domain"/>
    <property type="match status" value="1"/>
</dbReference>
<dbReference type="Gene3D" id="1.10.1240.10">
    <property type="entry name" value="Methionine synthase domain"/>
    <property type="match status" value="1"/>
</dbReference>
<evidence type="ECO:0000313" key="30">
    <source>
        <dbReference type="EMBL" id="SFK18335.1"/>
    </source>
</evidence>
<dbReference type="PROSITE" id="PS50970">
    <property type="entry name" value="HCY"/>
    <property type="match status" value="1"/>
</dbReference>
<dbReference type="FunFam" id="3.20.20.330:FF:000001">
    <property type="entry name" value="Methionine synthase"/>
    <property type="match status" value="1"/>
</dbReference>
<keyword evidence="9 21" id="KW-0028">Amino-acid biosynthesis</keyword>
<feature type="binding site" evidence="22 24">
    <location>
        <position position="310"/>
    </location>
    <ligand>
        <name>Zn(2+)</name>
        <dbReference type="ChEBI" id="CHEBI:29105"/>
    </ligand>
</feature>
<dbReference type="Pfam" id="PF02574">
    <property type="entry name" value="S-methyl_trans"/>
    <property type="match status" value="1"/>
</dbReference>
<sequence length="1232" mass="136683">MTVLQQIKSLLEQRILILDGGMGTLIQSYKLEEKDFRGARFADHPCDVKGNNDLLSLTQPQIIRDIHRAYFEAGADIVETNTFNGTSIAMADYQMEDLVYELNKVSAELAKEVADEFTAKNPDKPRFVTGVLGPTNRTASISPDVNNPGFRNVSFDELVEAYLEAIRGLLDGGADLLLVETVFDTLNAKAALFAIDQFCEQNAVHIPVMISGTITDASGRTLSGQTAEAFWNSLSHIQPLSIGLNCALGAEQLRQYVEELSNVVTCHISAHPNAGLPNEFGEYDESPEVMAAQIKEWAESGFLNIVGGCCGTAPAHIKAIADAVAGIKPRQPKANLHHCRLSGLEPLNITPDSLFVNVGERTNVTGSARFAKLIKEGDYDTALDVARQQVENGAQIIDINMDEGMLDSKEAMVIFLNLLAAEPDISRVPVMIDSSKWEVIEAGLKCIQGKGIVNSISLKEGEEKFIEQAKLVRRYGAAVIVMAFDEVGQADTRQRKLEICRRSYEVLTEKVHFPPEDIIFDPNIFAVATGIEEHNNYAVDFIEAVHDIKQSLPHALISGGVSNVSFSFRGNNPVREAIHAVFLYHAIKAGMDMGIVNAGQLAIYDDLPEELREAVEDVVQNRREDSTDRLLELAEKYKGEGGSVAKQEDLAWRELPVVKRLEHALVKGIADYVEDDTEEARQQFAKPLEVIEGPLMDGMNVVGDLFGEGKMFLPQVVKSARVMKKAVAYLMPFIEAAKEEGDTSKNNGKILMATVKGDVHDIGKNIVGVVLQCNNFEVIDLGVMVPAQKILDTAREEKVDIIGLSGLITPSLDEMVHVAKEMERLGMETPLMIGGATTSLIHTAVKIEPNYHGCSIYVKDASRAVGVAQRLVTKDTRDAFIADLKKDYEEKRSRHKGRKSSRRQLSITEARANKTKIDWAAYKPTKPVKLGLEVFDDYPLAELVERIDWTPFFQSWELAGKFPRILTDEVVGEHATHLFEDAKKMLQQIVDEKWLTAKAVIGLFAANSIHDDDIEVYRDDNRDEVLMTLHSLRQQTERPPGRPNAALADFIAPKESGVNDYIGAFAVTAGIGIDEHVARFEEDHDDYHSIMLKALADRLAEAFAERMHERVRKEFWGYAKEEQLDNDALIDEKYQGIRPAPGYPACPDHTEKGLLWELIDPVTHADMTITESYAMLPTAAVSGFYFAHPESRYFGLGKIDLDQVEDYAERKGWDKQTAERWLGPALSYDGDD</sequence>
<dbReference type="PROSITE" id="PS51337">
    <property type="entry name" value="B12_BINDING_NTER"/>
    <property type="match status" value="1"/>
</dbReference>
<gene>
    <name evidence="30" type="ORF">SAMN04488079_10644</name>
</gene>
<feature type="domain" description="B12-binding N-terminal" evidence="29">
    <location>
        <begin position="648"/>
        <end position="742"/>
    </location>
</feature>
<dbReference type="GO" id="GO:0005829">
    <property type="term" value="C:cytosol"/>
    <property type="evidence" value="ECO:0007669"/>
    <property type="project" value="TreeGrafter"/>
</dbReference>
<evidence type="ECO:0000256" key="15">
    <source>
        <dbReference type="ARBA" id="ARBA00022833"/>
    </source>
</evidence>
<dbReference type="SMART" id="SM01018">
    <property type="entry name" value="B12-binding_2"/>
    <property type="match status" value="1"/>
</dbReference>
<evidence type="ECO:0000256" key="22">
    <source>
        <dbReference type="PIRSR" id="PIRSR000381-1"/>
    </source>
</evidence>
<keyword evidence="12 21" id="KW-0949">S-adenosyl-L-methionine</keyword>
<dbReference type="InterPro" id="IPR033706">
    <property type="entry name" value="Met_synthase_B12-bd"/>
</dbReference>
<evidence type="ECO:0000256" key="9">
    <source>
        <dbReference type="ARBA" id="ARBA00022605"/>
    </source>
</evidence>
<evidence type="ECO:0000259" key="28">
    <source>
        <dbReference type="PROSITE" id="PS51332"/>
    </source>
</evidence>
<comment type="cofactor">
    <cofactor evidence="3 21 22">
        <name>methylcob(III)alamin</name>
        <dbReference type="ChEBI" id="CHEBI:28115"/>
    </cofactor>
</comment>
<feature type="binding site" evidence="23">
    <location>
        <position position="1138"/>
    </location>
    <ligand>
        <name>S-adenosyl-L-methionine</name>
        <dbReference type="ChEBI" id="CHEBI:59789"/>
    </ligand>
</feature>
<evidence type="ECO:0000256" key="7">
    <source>
        <dbReference type="ARBA" id="ARBA00013998"/>
    </source>
</evidence>
<organism evidence="30 31">
    <name type="scientific">Methylophaga sulfidovorans</name>
    <dbReference type="NCBI Taxonomy" id="45496"/>
    <lineage>
        <taxon>Bacteria</taxon>
        <taxon>Pseudomonadati</taxon>
        <taxon>Pseudomonadota</taxon>
        <taxon>Gammaproteobacteria</taxon>
        <taxon>Thiotrichales</taxon>
        <taxon>Piscirickettsiaceae</taxon>
        <taxon>Methylophaga</taxon>
    </lineage>
</organism>
<evidence type="ECO:0000256" key="18">
    <source>
        <dbReference type="ARBA" id="ARBA00025552"/>
    </source>
</evidence>
<dbReference type="AlphaFoldDB" id="A0A1I3XFN8"/>
<evidence type="ECO:0000256" key="2">
    <source>
        <dbReference type="ARBA" id="ARBA00001947"/>
    </source>
</evidence>
<dbReference type="GO" id="GO:0008270">
    <property type="term" value="F:zinc ion binding"/>
    <property type="evidence" value="ECO:0007669"/>
    <property type="project" value="UniProtKB-UniRule"/>
</dbReference>
<evidence type="ECO:0000256" key="20">
    <source>
        <dbReference type="NCBIfam" id="TIGR02082"/>
    </source>
</evidence>
<dbReference type="RefSeq" id="WP_091712500.1">
    <property type="nucleotide sequence ID" value="NZ_FOSH01000006.1"/>
</dbReference>
<dbReference type="FunFam" id="3.20.20.20:FF:000002">
    <property type="entry name" value="Methionine synthase"/>
    <property type="match status" value="1"/>
</dbReference>
<evidence type="ECO:0000259" key="29">
    <source>
        <dbReference type="PROSITE" id="PS51337"/>
    </source>
</evidence>
<dbReference type="InterPro" id="IPR036589">
    <property type="entry name" value="HCY_dom_sf"/>
</dbReference>
<feature type="binding site" description="axial binding residue" evidence="22">
    <location>
        <position position="760"/>
    </location>
    <ligand>
        <name>methylcob(III)alamin</name>
        <dbReference type="ChEBI" id="CHEBI:28115"/>
    </ligand>
    <ligandPart>
        <name>Co</name>
        <dbReference type="ChEBI" id="CHEBI:27638"/>
    </ligandPart>
</feature>
<dbReference type="InterPro" id="IPR037010">
    <property type="entry name" value="VitB12-dep_Met_synth_activ_sf"/>
</dbReference>
<evidence type="ECO:0000313" key="31">
    <source>
        <dbReference type="Proteomes" id="UP000198924"/>
    </source>
</evidence>
<dbReference type="SUPFAM" id="SSF56507">
    <property type="entry name" value="Methionine synthase activation domain-like"/>
    <property type="match status" value="1"/>
</dbReference>
<keyword evidence="10 21" id="KW-0846">Cobalamin</keyword>
<evidence type="ECO:0000256" key="11">
    <source>
        <dbReference type="ARBA" id="ARBA00022679"/>
    </source>
</evidence>
<evidence type="ECO:0000256" key="1">
    <source>
        <dbReference type="ARBA" id="ARBA00001700"/>
    </source>
</evidence>
<evidence type="ECO:0000256" key="8">
    <source>
        <dbReference type="ARBA" id="ARBA00022603"/>
    </source>
</evidence>
<evidence type="ECO:0000256" key="19">
    <source>
        <dbReference type="ARBA" id="ARBA00031040"/>
    </source>
</evidence>
<feature type="domain" description="AdoMet activation" evidence="27">
    <location>
        <begin position="898"/>
        <end position="1231"/>
    </location>
</feature>
<feature type="binding site" evidence="23">
    <location>
        <position position="861"/>
    </location>
    <ligand>
        <name>methylcob(III)alamin</name>
        <dbReference type="ChEBI" id="CHEBI:28115"/>
    </ligand>
</feature>
<dbReference type="GO" id="GO:0032259">
    <property type="term" value="P:methylation"/>
    <property type="evidence" value="ECO:0007669"/>
    <property type="project" value="UniProtKB-KW"/>
</dbReference>
<keyword evidence="13 21" id="KW-0479">Metal-binding</keyword>
<dbReference type="Gene3D" id="3.20.20.330">
    <property type="entry name" value="Homocysteine-binding-like domain"/>
    <property type="match status" value="1"/>
</dbReference>
<proteinExistence type="inferred from homology"/>
<evidence type="ECO:0000256" key="17">
    <source>
        <dbReference type="ARBA" id="ARBA00023285"/>
    </source>
</evidence>
<keyword evidence="16 21" id="KW-0486">Methionine biosynthesis</keyword>
<evidence type="ECO:0000256" key="4">
    <source>
        <dbReference type="ARBA" id="ARBA00005178"/>
    </source>
</evidence>
<feature type="binding site" evidence="23">
    <location>
        <position position="948"/>
    </location>
    <ligand>
        <name>S-adenosyl-L-methionine</name>
        <dbReference type="ChEBI" id="CHEBI:59789"/>
    </ligand>
</feature>
<feature type="binding site" evidence="23">
    <location>
        <position position="692"/>
    </location>
    <ligand>
        <name>methylcob(III)alamin</name>
        <dbReference type="ChEBI" id="CHEBI:28115"/>
    </ligand>
</feature>
<evidence type="ECO:0000256" key="21">
    <source>
        <dbReference type="PIRNR" id="PIRNR000381"/>
    </source>
</evidence>
<comment type="function">
    <text evidence="18 21">Catalyzes the transfer of a methyl group from methyl-cobalamin to homocysteine, yielding enzyme-bound cob(I)alamin and methionine. Subsequently, remethylates the cofactor using methyltetrahydrofolate.</text>
</comment>
<dbReference type="STRING" id="45496.SAMN04488079_10644"/>
<dbReference type="CDD" id="cd02069">
    <property type="entry name" value="methionine_synthase_B12_BD"/>
    <property type="match status" value="1"/>
</dbReference>
<dbReference type="FunFam" id="1.10.1240.10:FF:000001">
    <property type="entry name" value="Methionine synthase"/>
    <property type="match status" value="1"/>
</dbReference>
<feature type="domain" description="Hcy-binding" evidence="25">
    <location>
        <begin position="4"/>
        <end position="324"/>
    </location>
</feature>
<evidence type="ECO:0000259" key="25">
    <source>
        <dbReference type="PROSITE" id="PS50970"/>
    </source>
</evidence>
<dbReference type="Gene3D" id="3.40.50.280">
    <property type="entry name" value="Cobalamin-binding domain"/>
    <property type="match status" value="1"/>
</dbReference>
<feature type="binding site" evidence="23">
    <location>
        <begin position="757"/>
        <end position="761"/>
    </location>
    <ligand>
        <name>methylcob(III)alamin</name>
        <dbReference type="ChEBI" id="CHEBI:28115"/>
    </ligand>
</feature>
<feature type="domain" description="Pterin-binding" evidence="26">
    <location>
        <begin position="355"/>
        <end position="616"/>
    </location>
</feature>
<comment type="similarity">
    <text evidence="5">Belongs to the vitamin-B12 dependent methionine synthase family.</text>
</comment>
<dbReference type="Pfam" id="PF02310">
    <property type="entry name" value="B12-binding"/>
    <property type="match status" value="1"/>
</dbReference>
<comment type="pathway">
    <text evidence="4 21">Amino-acid biosynthesis; L-methionine biosynthesis via de novo pathway; L-methionine from L-homocysteine (MetH route): step 1/1.</text>
</comment>
<evidence type="ECO:0000256" key="23">
    <source>
        <dbReference type="PIRSR" id="PIRSR000381-2"/>
    </source>
</evidence>
<keyword evidence="14" id="KW-0677">Repeat</keyword>
<keyword evidence="8 21" id="KW-0489">Methyltransferase</keyword>
<dbReference type="FunFam" id="3.40.50.280:FF:000001">
    <property type="entry name" value="Methionine synthase"/>
    <property type="match status" value="1"/>
</dbReference>
<dbReference type="EMBL" id="FOSH01000006">
    <property type="protein sequence ID" value="SFK18335.1"/>
    <property type="molecule type" value="Genomic_DNA"/>
</dbReference>
<evidence type="ECO:0000256" key="14">
    <source>
        <dbReference type="ARBA" id="ARBA00022737"/>
    </source>
</evidence>
<evidence type="ECO:0000256" key="3">
    <source>
        <dbReference type="ARBA" id="ARBA00001956"/>
    </source>
</evidence>
<feature type="domain" description="B12-binding" evidence="28">
    <location>
        <begin position="747"/>
        <end position="882"/>
    </location>
</feature>
<evidence type="ECO:0000256" key="12">
    <source>
        <dbReference type="ARBA" id="ARBA00022691"/>
    </source>
</evidence>
<evidence type="ECO:0000256" key="10">
    <source>
        <dbReference type="ARBA" id="ARBA00022628"/>
    </source>
</evidence>
<dbReference type="InterPro" id="IPR036594">
    <property type="entry name" value="Meth_synthase_dom"/>
</dbReference>
<dbReference type="InterPro" id="IPR006158">
    <property type="entry name" value="Cobalamin-bd"/>
</dbReference>
<evidence type="ECO:0000256" key="24">
    <source>
        <dbReference type="PROSITE-ProRule" id="PRU00333"/>
    </source>
</evidence>
<evidence type="ECO:0000256" key="5">
    <source>
        <dbReference type="ARBA" id="ARBA00010398"/>
    </source>
</evidence>
<dbReference type="InterPro" id="IPR000489">
    <property type="entry name" value="Pterin-binding_dom"/>
</dbReference>
<feature type="binding site" evidence="23">
    <location>
        <position position="809"/>
    </location>
    <ligand>
        <name>methylcob(III)alamin</name>
        <dbReference type="ChEBI" id="CHEBI:28115"/>
    </ligand>
</feature>
<keyword evidence="17 21" id="KW-0170">Cobalt</keyword>
<dbReference type="OrthoDB" id="9803687at2"/>
<dbReference type="InterPro" id="IPR003759">
    <property type="entry name" value="Cbl-bd_cap"/>
</dbReference>
<reference evidence="31" key="1">
    <citation type="submission" date="2016-10" db="EMBL/GenBank/DDBJ databases">
        <authorList>
            <person name="Varghese N."/>
            <person name="Submissions S."/>
        </authorList>
    </citation>
    <scope>NUCLEOTIDE SEQUENCE [LARGE SCALE GENOMIC DNA]</scope>
    <source>
        <strain evidence="31">DSM 11578</strain>
    </source>
</reference>
<dbReference type="PROSITE" id="PS50972">
    <property type="entry name" value="PTERIN_BINDING"/>
    <property type="match status" value="1"/>
</dbReference>
<dbReference type="InterPro" id="IPR011822">
    <property type="entry name" value="MetH"/>
</dbReference>
<evidence type="ECO:0000256" key="16">
    <source>
        <dbReference type="ARBA" id="ARBA00023167"/>
    </source>
</evidence>
<evidence type="ECO:0000256" key="6">
    <source>
        <dbReference type="ARBA" id="ARBA00012032"/>
    </source>
</evidence>
<dbReference type="InterPro" id="IPR003726">
    <property type="entry name" value="HCY_dom"/>
</dbReference>
<keyword evidence="15 21" id="KW-0862">Zinc</keyword>
<dbReference type="InterPro" id="IPR036724">
    <property type="entry name" value="Cobalamin-bd_sf"/>
</dbReference>
<dbReference type="NCBIfam" id="NF007024">
    <property type="entry name" value="PRK09490.1"/>
    <property type="match status" value="1"/>
</dbReference>
<dbReference type="EC" id="2.1.1.13" evidence="6 20"/>
<dbReference type="GO" id="GO:0008705">
    <property type="term" value="F:methionine synthase activity"/>
    <property type="evidence" value="ECO:0007669"/>
    <property type="project" value="UniProtKB-UniRule"/>
</dbReference>
<evidence type="ECO:0000256" key="13">
    <source>
        <dbReference type="ARBA" id="ARBA00022723"/>
    </source>
</evidence>
<keyword evidence="11 21" id="KW-0808">Transferase</keyword>
<dbReference type="Gene3D" id="3.10.196.10">
    <property type="entry name" value="Vitamin B12-dependent methionine synthase, activation domain"/>
    <property type="match status" value="1"/>
</dbReference>
<dbReference type="SUPFAM" id="SSF47644">
    <property type="entry name" value="Methionine synthase domain"/>
    <property type="match status" value="1"/>
</dbReference>
<dbReference type="PROSITE" id="PS51332">
    <property type="entry name" value="B12_BINDING"/>
    <property type="match status" value="1"/>
</dbReference>
<dbReference type="Gene3D" id="3.20.20.20">
    <property type="entry name" value="Dihydropteroate synthase-like"/>
    <property type="match status" value="1"/>
</dbReference>
<evidence type="ECO:0000259" key="27">
    <source>
        <dbReference type="PROSITE" id="PS50974"/>
    </source>
</evidence>
<dbReference type="GO" id="GO:0046653">
    <property type="term" value="P:tetrahydrofolate metabolic process"/>
    <property type="evidence" value="ECO:0007669"/>
    <property type="project" value="TreeGrafter"/>
</dbReference>
<comment type="cofactor">
    <cofactor evidence="2 21 24">
        <name>Zn(2+)</name>
        <dbReference type="ChEBI" id="CHEBI:29105"/>
    </cofactor>
</comment>
<evidence type="ECO:0000259" key="26">
    <source>
        <dbReference type="PROSITE" id="PS50972"/>
    </source>
</evidence>
<protein>
    <recommendedName>
        <fullName evidence="7 20">Methionine synthase</fullName>
        <ecNumber evidence="6 20">2.1.1.13</ecNumber>
    </recommendedName>
    <alternativeName>
        <fullName evidence="19 21">5-methyltetrahydrofolate--homocysteine methyltransferase</fullName>
    </alternativeName>
</protein>
<comment type="catalytic activity">
    <reaction evidence="1 21">
        <text>(6S)-5-methyl-5,6,7,8-tetrahydrofolate + L-homocysteine = (6S)-5,6,7,8-tetrahydrofolate + L-methionine</text>
        <dbReference type="Rhea" id="RHEA:11172"/>
        <dbReference type="ChEBI" id="CHEBI:18608"/>
        <dbReference type="ChEBI" id="CHEBI:57453"/>
        <dbReference type="ChEBI" id="CHEBI:57844"/>
        <dbReference type="ChEBI" id="CHEBI:58199"/>
        <dbReference type="EC" id="2.1.1.13"/>
    </reaction>
</comment>
<dbReference type="SUPFAM" id="SSF51717">
    <property type="entry name" value="Dihydropteroate synthetase-like"/>
    <property type="match status" value="1"/>
</dbReference>
<name>A0A1I3XFN8_9GAMM</name>
<dbReference type="Pfam" id="PF02607">
    <property type="entry name" value="B12-binding_2"/>
    <property type="match status" value="1"/>
</dbReference>
<dbReference type="GO" id="GO:0031419">
    <property type="term" value="F:cobalamin binding"/>
    <property type="evidence" value="ECO:0007669"/>
    <property type="project" value="UniProtKB-UniRule"/>
</dbReference>
<feature type="binding site" evidence="22 24">
    <location>
        <position position="309"/>
    </location>
    <ligand>
        <name>Zn(2+)</name>
        <dbReference type="ChEBI" id="CHEBI:29105"/>
    </ligand>
</feature>
<feature type="binding site" evidence="23">
    <location>
        <begin position="1193"/>
        <end position="1194"/>
    </location>
    <ligand>
        <name>S-adenosyl-L-methionine</name>
        <dbReference type="ChEBI" id="CHEBI:59789"/>
    </ligand>
</feature>
<dbReference type="InterPro" id="IPR004223">
    <property type="entry name" value="VitB12-dep_Met_synth_activ_dom"/>
</dbReference>
<dbReference type="Gene3D" id="1.10.288.10">
    <property type="entry name" value="Cobalamin-dependent Methionine Synthase, domain 2"/>
    <property type="match status" value="1"/>
</dbReference>
<comment type="domain">
    <text evidence="21">Modular enzyme with four functionally distinct domains. The isolated Hcy-binding domain catalyzes methyl transfer from free methylcobalamin to homocysteine. The Hcy-binding domain in association with the pterin-binding domain catalyzes the methylation of cob(I)alamin by methyltetrahydrofolate and the methylation of homocysteine. The B12-binding domain binds the cofactor. The AdoMet activation domain binds S-adenosyl-L-methionine. Under aerobic conditions cob(I)alamin can be converted to inactive cob(II)alamin. Reductive methylation by S-adenosyl-L-methionine and flavodoxin regenerates methylcobalamin.</text>
</comment>
<keyword evidence="31" id="KW-1185">Reference proteome</keyword>
<dbReference type="GO" id="GO:0050667">
    <property type="term" value="P:homocysteine metabolic process"/>
    <property type="evidence" value="ECO:0007669"/>
    <property type="project" value="TreeGrafter"/>
</dbReference>
<dbReference type="PROSITE" id="PS50974">
    <property type="entry name" value="ADOMET_ACTIVATION"/>
    <property type="match status" value="1"/>
</dbReference>
<feature type="binding site" evidence="23">
    <location>
        <position position="805"/>
    </location>
    <ligand>
        <name>methylcob(III)alamin</name>
        <dbReference type="ChEBI" id="CHEBI:28115"/>
    </ligand>
</feature>
<feature type="binding site" evidence="22 24">
    <location>
        <position position="246"/>
    </location>
    <ligand>
        <name>Zn(2+)</name>
        <dbReference type="ChEBI" id="CHEBI:29105"/>
    </ligand>
</feature>
<dbReference type="PANTHER" id="PTHR45833:SF1">
    <property type="entry name" value="METHIONINE SYNTHASE"/>
    <property type="match status" value="1"/>
</dbReference>
<dbReference type="UniPathway" id="UPA00051">
    <property type="reaction ID" value="UER00081"/>
</dbReference>
<dbReference type="PANTHER" id="PTHR45833">
    <property type="entry name" value="METHIONINE SYNTHASE"/>
    <property type="match status" value="1"/>
</dbReference>
<dbReference type="SUPFAM" id="SSF82282">
    <property type="entry name" value="Homocysteine S-methyltransferase"/>
    <property type="match status" value="1"/>
</dbReference>
<dbReference type="InterPro" id="IPR050554">
    <property type="entry name" value="Met_Synthase/Corrinoid"/>
</dbReference>
<dbReference type="Pfam" id="PF02965">
    <property type="entry name" value="Met_synt_B12"/>
    <property type="match status" value="1"/>
</dbReference>
<accession>A0A1I3XFN8</accession>
<dbReference type="PIRSF" id="PIRSF000381">
    <property type="entry name" value="MetH"/>
    <property type="match status" value="1"/>
</dbReference>
<dbReference type="Proteomes" id="UP000198924">
    <property type="component" value="Unassembled WGS sequence"/>
</dbReference>
<dbReference type="InterPro" id="IPR011005">
    <property type="entry name" value="Dihydropteroate_synth-like_sf"/>
</dbReference>
<dbReference type="NCBIfam" id="TIGR02082">
    <property type="entry name" value="metH"/>
    <property type="match status" value="1"/>
</dbReference>